<dbReference type="AlphaFoldDB" id="A0A846XW85"/>
<accession>A0A846XW85</accession>
<protein>
    <submittedName>
        <fullName evidence="2">Antibiotic biosynthesis monooxygenase</fullName>
    </submittedName>
</protein>
<dbReference type="InterPro" id="IPR011008">
    <property type="entry name" value="Dimeric_a/b-barrel"/>
</dbReference>
<evidence type="ECO:0000313" key="2">
    <source>
        <dbReference type="EMBL" id="NKY51396.1"/>
    </source>
</evidence>
<keyword evidence="2" id="KW-0503">Monooxygenase</keyword>
<dbReference type="InterPro" id="IPR007138">
    <property type="entry name" value="ABM_dom"/>
</dbReference>
<dbReference type="Pfam" id="PF03992">
    <property type="entry name" value="ABM"/>
    <property type="match status" value="1"/>
</dbReference>
<dbReference type="Proteomes" id="UP000565711">
    <property type="component" value="Unassembled WGS sequence"/>
</dbReference>
<reference evidence="2 3" key="1">
    <citation type="submission" date="2020-04" db="EMBL/GenBank/DDBJ databases">
        <title>MicrobeNet Type strains.</title>
        <authorList>
            <person name="Nicholson A.C."/>
        </authorList>
    </citation>
    <scope>NUCLEOTIDE SEQUENCE [LARGE SCALE GENOMIC DNA]</scope>
    <source>
        <strain evidence="2 3">JCM 12354</strain>
    </source>
</reference>
<dbReference type="PROSITE" id="PS51725">
    <property type="entry name" value="ABM"/>
    <property type="match status" value="1"/>
</dbReference>
<keyword evidence="2" id="KW-0560">Oxidoreductase</keyword>
<evidence type="ECO:0000259" key="1">
    <source>
        <dbReference type="PROSITE" id="PS51725"/>
    </source>
</evidence>
<keyword evidence="3" id="KW-1185">Reference proteome</keyword>
<feature type="domain" description="ABM" evidence="1">
    <location>
        <begin position="2"/>
        <end position="92"/>
    </location>
</feature>
<sequence>MIVEYIRYTVPPARAEEFEQAYHRAGTVLDADEHCLRWEMARGVEEPEHFVVRIEWDSLEGHERGFRGSARFREFFAEVKPFFSAIEEMKHYELRPTTGA</sequence>
<dbReference type="GO" id="GO:0004497">
    <property type="term" value="F:monooxygenase activity"/>
    <property type="evidence" value="ECO:0007669"/>
    <property type="project" value="UniProtKB-KW"/>
</dbReference>
<dbReference type="Gene3D" id="3.30.70.100">
    <property type="match status" value="1"/>
</dbReference>
<dbReference type="RefSeq" id="WP_067880635.1">
    <property type="nucleotide sequence ID" value="NZ_JAAXOP010000007.1"/>
</dbReference>
<dbReference type="EMBL" id="JAAXOP010000007">
    <property type="protein sequence ID" value="NKY51396.1"/>
    <property type="molecule type" value="Genomic_DNA"/>
</dbReference>
<organism evidence="2 3">
    <name type="scientific">Nocardia vermiculata</name>
    <dbReference type="NCBI Taxonomy" id="257274"/>
    <lineage>
        <taxon>Bacteria</taxon>
        <taxon>Bacillati</taxon>
        <taxon>Actinomycetota</taxon>
        <taxon>Actinomycetes</taxon>
        <taxon>Mycobacteriales</taxon>
        <taxon>Nocardiaceae</taxon>
        <taxon>Nocardia</taxon>
    </lineage>
</organism>
<name>A0A846XW85_9NOCA</name>
<comment type="caution">
    <text evidence="2">The sequence shown here is derived from an EMBL/GenBank/DDBJ whole genome shotgun (WGS) entry which is preliminary data.</text>
</comment>
<gene>
    <name evidence="2" type="ORF">HGA08_14320</name>
</gene>
<dbReference type="SUPFAM" id="SSF54909">
    <property type="entry name" value="Dimeric alpha+beta barrel"/>
    <property type="match status" value="1"/>
</dbReference>
<proteinExistence type="predicted"/>
<evidence type="ECO:0000313" key="3">
    <source>
        <dbReference type="Proteomes" id="UP000565711"/>
    </source>
</evidence>